<gene>
    <name evidence="3" type="ORF">SMAR0320_LOCUS815</name>
</gene>
<proteinExistence type="predicted"/>
<accession>A0A7S2KB71</accession>
<dbReference type="EMBL" id="HBGZ01001108">
    <property type="protein sequence ID" value="CAD9571843.1"/>
    <property type="molecule type" value="Transcribed_RNA"/>
</dbReference>
<name>A0A7S2KB71_9STRA</name>
<feature type="compositionally biased region" description="Basic and acidic residues" evidence="1">
    <location>
        <begin position="374"/>
        <end position="384"/>
    </location>
</feature>
<dbReference type="AlphaFoldDB" id="A0A7S2KB71"/>
<keyword evidence="2" id="KW-1133">Transmembrane helix</keyword>
<feature type="compositionally biased region" description="Low complexity" evidence="1">
    <location>
        <begin position="404"/>
        <end position="413"/>
    </location>
</feature>
<feature type="transmembrane region" description="Helical" evidence="2">
    <location>
        <begin position="221"/>
        <end position="245"/>
    </location>
</feature>
<feature type="compositionally biased region" description="Basic residues" evidence="1">
    <location>
        <begin position="326"/>
        <end position="337"/>
    </location>
</feature>
<sequence>MLDVGLSQQAWPLATQQYADIEVDLLFPQNSTEAVYTTLTETLESESALAESTTVAEIQRTLLDSVMSIQGFSGVQLEVDGVTMSMVAEHEKNSEEKSEIFSRHLRSSSRKLQESVESPALNGYTVVTYKFTARGEYNPPPRLQLGEIAEQSINADSRRLTKTLREKVGDVFADLETVNSKHLTVKGYGDTVAADNSATESRTPPLETLNAQNAEARTGGLAPWATVPIILLAVLISGLIGLFFFRRAFSRRKVVNDPQDLEKGEKKKEEKYDYADEEAAAKGHGDNMDTLMVDKAEDVPANMTGSGTDGSSGNSAEERNADSSERRRRKPKSRRSRAREIASSLKRSLTLEKEESVLSDLSDTEEKRRKRKKAKEEARRLSTEKEDDAEGTSERRRSSRRRSTGSTLRSSLRAAGEAVERRRKRRSTNSSRSKPRHSSRKVVDEEE</sequence>
<keyword evidence="2" id="KW-0472">Membrane</keyword>
<keyword evidence="2" id="KW-0812">Transmembrane</keyword>
<reference evidence="3" key="1">
    <citation type="submission" date="2021-01" db="EMBL/GenBank/DDBJ databases">
        <authorList>
            <person name="Corre E."/>
            <person name="Pelletier E."/>
            <person name="Niang G."/>
            <person name="Scheremetjew M."/>
            <person name="Finn R."/>
            <person name="Kale V."/>
            <person name="Holt S."/>
            <person name="Cochrane G."/>
            <person name="Meng A."/>
            <person name="Brown T."/>
            <person name="Cohen L."/>
        </authorList>
    </citation>
    <scope>NUCLEOTIDE SEQUENCE</scope>
    <source>
        <strain evidence="3">SM1012Den-03</strain>
    </source>
</reference>
<feature type="compositionally biased region" description="Basic and acidic residues" evidence="1">
    <location>
        <begin position="260"/>
        <end position="298"/>
    </location>
</feature>
<feature type="compositionally biased region" description="Basic residues" evidence="1">
    <location>
        <begin position="421"/>
        <end position="440"/>
    </location>
</feature>
<protein>
    <submittedName>
        <fullName evidence="3">Uncharacterized protein</fullName>
    </submittedName>
</protein>
<feature type="region of interest" description="Disordered" evidence="1">
    <location>
        <begin position="258"/>
        <end position="447"/>
    </location>
</feature>
<evidence type="ECO:0000256" key="1">
    <source>
        <dbReference type="SAM" id="MobiDB-lite"/>
    </source>
</evidence>
<evidence type="ECO:0000313" key="3">
    <source>
        <dbReference type="EMBL" id="CAD9571843.1"/>
    </source>
</evidence>
<feature type="compositionally biased region" description="Low complexity" evidence="1">
    <location>
        <begin position="304"/>
        <end position="315"/>
    </location>
</feature>
<evidence type="ECO:0000256" key="2">
    <source>
        <dbReference type="SAM" id="Phobius"/>
    </source>
</evidence>
<organism evidence="3">
    <name type="scientific">Skeletonema marinoi</name>
    <dbReference type="NCBI Taxonomy" id="267567"/>
    <lineage>
        <taxon>Eukaryota</taxon>
        <taxon>Sar</taxon>
        <taxon>Stramenopiles</taxon>
        <taxon>Ochrophyta</taxon>
        <taxon>Bacillariophyta</taxon>
        <taxon>Coscinodiscophyceae</taxon>
        <taxon>Thalassiosirophycidae</taxon>
        <taxon>Thalassiosirales</taxon>
        <taxon>Skeletonemataceae</taxon>
        <taxon>Skeletonema</taxon>
        <taxon>Skeletonema marinoi-dohrnii complex</taxon>
    </lineage>
</organism>
<feature type="compositionally biased region" description="Basic and acidic residues" evidence="1">
    <location>
        <begin position="316"/>
        <end position="325"/>
    </location>
</feature>